<proteinExistence type="predicted"/>
<evidence type="ECO:0000313" key="2">
    <source>
        <dbReference type="Proteomes" id="UP001211065"/>
    </source>
</evidence>
<name>A0AAD5U211_9FUNG</name>
<dbReference type="AlphaFoldDB" id="A0AAD5U211"/>
<gene>
    <name evidence="1" type="ORF">HK099_005126</name>
</gene>
<keyword evidence="2" id="KW-1185">Reference proteome</keyword>
<sequence>MNDTCVSTTLSLIPDLMSACDITAEFTEFTVASLDQYCNEGACNTAWVKYFNAQKAACTIEGGGWTHWNPETCCANKQKCFDETTKFVEELIANSTETASVSVVSTASPTVPANTKASTTASAKSSATSLNKGIFSLAAMVIVALYMN</sequence>
<protein>
    <submittedName>
        <fullName evidence="1">Uncharacterized protein</fullName>
    </submittedName>
</protein>
<organism evidence="1 2">
    <name type="scientific">Clydaea vesicula</name>
    <dbReference type="NCBI Taxonomy" id="447962"/>
    <lineage>
        <taxon>Eukaryota</taxon>
        <taxon>Fungi</taxon>
        <taxon>Fungi incertae sedis</taxon>
        <taxon>Chytridiomycota</taxon>
        <taxon>Chytridiomycota incertae sedis</taxon>
        <taxon>Chytridiomycetes</taxon>
        <taxon>Lobulomycetales</taxon>
        <taxon>Lobulomycetaceae</taxon>
        <taxon>Clydaea</taxon>
    </lineage>
</organism>
<dbReference type="EMBL" id="JADGJW010000389">
    <property type="protein sequence ID" value="KAJ3218253.1"/>
    <property type="molecule type" value="Genomic_DNA"/>
</dbReference>
<evidence type="ECO:0000313" key="1">
    <source>
        <dbReference type="EMBL" id="KAJ3218253.1"/>
    </source>
</evidence>
<accession>A0AAD5U211</accession>
<dbReference type="Proteomes" id="UP001211065">
    <property type="component" value="Unassembled WGS sequence"/>
</dbReference>
<comment type="caution">
    <text evidence="1">The sequence shown here is derived from an EMBL/GenBank/DDBJ whole genome shotgun (WGS) entry which is preliminary data.</text>
</comment>
<reference evidence="1" key="1">
    <citation type="submission" date="2020-05" db="EMBL/GenBank/DDBJ databases">
        <title>Phylogenomic resolution of chytrid fungi.</title>
        <authorList>
            <person name="Stajich J.E."/>
            <person name="Amses K."/>
            <person name="Simmons R."/>
            <person name="Seto K."/>
            <person name="Myers J."/>
            <person name="Bonds A."/>
            <person name="Quandt C.A."/>
            <person name="Barry K."/>
            <person name="Liu P."/>
            <person name="Grigoriev I."/>
            <person name="Longcore J.E."/>
            <person name="James T.Y."/>
        </authorList>
    </citation>
    <scope>NUCLEOTIDE SEQUENCE</scope>
    <source>
        <strain evidence="1">JEL0476</strain>
    </source>
</reference>